<keyword evidence="4" id="KW-1185">Reference proteome</keyword>
<dbReference type="SUPFAM" id="SSF53335">
    <property type="entry name" value="S-adenosyl-L-methionine-dependent methyltransferases"/>
    <property type="match status" value="1"/>
</dbReference>
<dbReference type="EMBL" id="WBMR01000333">
    <property type="protein sequence ID" value="KAB2359028.1"/>
    <property type="molecule type" value="Genomic_DNA"/>
</dbReference>
<feature type="compositionally biased region" description="Basic and acidic residues" evidence="1">
    <location>
        <begin position="12"/>
        <end position="23"/>
    </location>
</feature>
<keyword evidence="3" id="KW-0808">Transferase</keyword>
<dbReference type="OrthoDB" id="3206826at2"/>
<dbReference type="InterPro" id="IPR013216">
    <property type="entry name" value="Methyltransf_11"/>
</dbReference>
<evidence type="ECO:0000313" key="3">
    <source>
        <dbReference type="EMBL" id="KAB2359028.1"/>
    </source>
</evidence>
<comment type="caution">
    <text evidence="3">The sequence shown here is derived from an EMBL/GenBank/DDBJ whole genome shotgun (WGS) entry which is preliminary data.</text>
</comment>
<reference evidence="3 4" key="1">
    <citation type="submission" date="2019-09" db="EMBL/GenBank/DDBJ databases">
        <title>Actinomadura physcomitrii sp. nov., a novel actinomycete isolated from moss [Physcomitrium sphaericum (Ludw) Fuernr].</title>
        <authorList>
            <person name="Liu C."/>
            <person name="Zhuang X."/>
        </authorList>
    </citation>
    <scope>NUCLEOTIDE SEQUENCE [LARGE SCALE GENOMIC DNA]</scope>
    <source>
        <strain evidence="3 4">CYP1-1B</strain>
    </source>
</reference>
<dbReference type="GO" id="GO:0032259">
    <property type="term" value="P:methylation"/>
    <property type="evidence" value="ECO:0007669"/>
    <property type="project" value="UniProtKB-KW"/>
</dbReference>
<evidence type="ECO:0000259" key="2">
    <source>
        <dbReference type="Pfam" id="PF08241"/>
    </source>
</evidence>
<dbReference type="CDD" id="cd02440">
    <property type="entry name" value="AdoMet_MTases"/>
    <property type="match status" value="1"/>
</dbReference>
<keyword evidence="3" id="KW-0489">Methyltransferase</keyword>
<dbReference type="AlphaFoldDB" id="A0A6L3VCR4"/>
<dbReference type="Gene3D" id="3.40.50.150">
    <property type="entry name" value="Vaccinia Virus protein VP39"/>
    <property type="match status" value="1"/>
</dbReference>
<evidence type="ECO:0000313" key="4">
    <source>
        <dbReference type="Proteomes" id="UP000483004"/>
    </source>
</evidence>
<dbReference type="RefSeq" id="WP_151546838.1">
    <property type="nucleotide sequence ID" value="NZ_WBMR01000333.1"/>
</dbReference>
<gene>
    <name evidence="3" type="ORF">F9B16_47410</name>
</gene>
<proteinExistence type="predicted"/>
<dbReference type="PANTHER" id="PTHR43861">
    <property type="entry name" value="TRANS-ACONITATE 2-METHYLTRANSFERASE-RELATED"/>
    <property type="match status" value="1"/>
</dbReference>
<name>A0A6L3VCR4_9ACTN</name>
<dbReference type="Pfam" id="PF08241">
    <property type="entry name" value="Methyltransf_11"/>
    <property type="match status" value="1"/>
</dbReference>
<feature type="domain" description="Methyltransferase type 11" evidence="2">
    <location>
        <begin position="80"/>
        <end position="168"/>
    </location>
</feature>
<dbReference type="GO" id="GO:0008757">
    <property type="term" value="F:S-adenosylmethionine-dependent methyltransferase activity"/>
    <property type="evidence" value="ECO:0007669"/>
    <property type="project" value="InterPro"/>
</dbReference>
<accession>A0A6L3VCR4</accession>
<protein>
    <submittedName>
        <fullName evidence="3">Class I SAM-dependent methyltransferase</fullName>
    </submittedName>
</protein>
<feature type="region of interest" description="Disordered" evidence="1">
    <location>
        <begin position="1"/>
        <end position="33"/>
    </location>
</feature>
<dbReference type="Proteomes" id="UP000483004">
    <property type="component" value="Unassembled WGS sequence"/>
</dbReference>
<dbReference type="InterPro" id="IPR029063">
    <property type="entry name" value="SAM-dependent_MTases_sf"/>
</dbReference>
<organism evidence="3 4">
    <name type="scientific">Actinomadura montaniterrae</name>
    <dbReference type="NCBI Taxonomy" id="1803903"/>
    <lineage>
        <taxon>Bacteria</taxon>
        <taxon>Bacillati</taxon>
        <taxon>Actinomycetota</taxon>
        <taxon>Actinomycetes</taxon>
        <taxon>Streptosporangiales</taxon>
        <taxon>Thermomonosporaceae</taxon>
        <taxon>Actinomadura</taxon>
    </lineage>
</organism>
<evidence type="ECO:0000256" key="1">
    <source>
        <dbReference type="SAM" id="MobiDB-lite"/>
    </source>
</evidence>
<sequence length="272" mass="29588">MDSPAAASAPEQDPRPEQDRGPEQDGGAAPGHRATFGRCLRLFSAFRREGTDPEYFYGLMAQDTVAQLSTYTRLDGATVVDVGTGLGQFARALENAGARCTGIDHDIKELTALGPPAPNTLVASALALPYRTGSADVCFSSNVLEHVPDPWRMAGEMVRVTRPGGLVFLSFTNWLSPWGGHETSPWHYLGGDRAARRYERRTGRRPRNRYGESLHPVSVSAALAWARGNGDVEVVAAVPRYLPRWASGIVRVPGLREIATWNLLLVLRKTGP</sequence>